<dbReference type="PANTHER" id="PTHR43537">
    <property type="entry name" value="TRANSCRIPTIONAL REGULATOR, GNTR FAMILY"/>
    <property type="match status" value="1"/>
</dbReference>
<keyword evidence="2" id="KW-0238">DNA-binding</keyword>
<protein>
    <recommendedName>
        <fullName evidence="4">HTH gntR-type domain-containing protein</fullName>
    </recommendedName>
</protein>
<dbReference type="InterPro" id="IPR011711">
    <property type="entry name" value="GntR_C"/>
</dbReference>
<dbReference type="SUPFAM" id="SSF48008">
    <property type="entry name" value="GntR ligand-binding domain-like"/>
    <property type="match status" value="1"/>
</dbReference>
<gene>
    <name evidence="5" type="ORF">HMPREF9470_01064</name>
</gene>
<dbReference type="AlphaFoldDB" id="A0A0J9CDJ5"/>
<dbReference type="InterPro" id="IPR036390">
    <property type="entry name" value="WH_DNA-bd_sf"/>
</dbReference>
<dbReference type="PATRIC" id="fig|742734.4.peg.1131"/>
<organism evidence="5 6">
    <name type="scientific">[Clostridium] citroniae WAL-19142</name>
    <dbReference type="NCBI Taxonomy" id="742734"/>
    <lineage>
        <taxon>Bacteria</taxon>
        <taxon>Bacillati</taxon>
        <taxon>Bacillota</taxon>
        <taxon>Clostridia</taxon>
        <taxon>Lachnospirales</taxon>
        <taxon>Lachnospiraceae</taxon>
        <taxon>Enterocloster</taxon>
    </lineage>
</organism>
<evidence type="ECO:0000313" key="5">
    <source>
        <dbReference type="EMBL" id="KMW23273.1"/>
    </source>
</evidence>
<dbReference type="Gene3D" id="1.10.10.10">
    <property type="entry name" value="Winged helix-like DNA-binding domain superfamily/Winged helix DNA-binding domain"/>
    <property type="match status" value="1"/>
</dbReference>
<dbReference type="SUPFAM" id="SSF46785">
    <property type="entry name" value="Winged helix' DNA-binding domain"/>
    <property type="match status" value="1"/>
</dbReference>
<dbReference type="PRINTS" id="PR00035">
    <property type="entry name" value="HTHGNTR"/>
</dbReference>
<evidence type="ECO:0000259" key="4">
    <source>
        <dbReference type="PROSITE" id="PS50949"/>
    </source>
</evidence>
<dbReference type="EMBL" id="ADLK01000006">
    <property type="protein sequence ID" value="KMW23273.1"/>
    <property type="molecule type" value="Genomic_DNA"/>
</dbReference>
<feature type="domain" description="HTH gntR-type" evidence="4">
    <location>
        <begin position="5"/>
        <end position="73"/>
    </location>
</feature>
<evidence type="ECO:0000256" key="2">
    <source>
        <dbReference type="ARBA" id="ARBA00023125"/>
    </source>
</evidence>
<dbReference type="Proteomes" id="UP000037392">
    <property type="component" value="Unassembled WGS sequence"/>
</dbReference>
<dbReference type="GO" id="GO:0003677">
    <property type="term" value="F:DNA binding"/>
    <property type="evidence" value="ECO:0007669"/>
    <property type="project" value="UniProtKB-KW"/>
</dbReference>
<dbReference type="GeneID" id="93165423"/>
<dbReference type="PANTHER" id="PTHR43537:SF49">
    <property type="entry name" value="TRANSCRIPTIONAL REGULATORY PROTEIN"/>
    <property type="match status" value="1"/>
</dbReference>
<sequence length="251" mass="28825">MEKESSLAVKAYETIRQQIFDFDLFPGQIVSDYLLSKELNMSRTPIRQALMRLENEGLLEEQSGKKNYRISTITTEDIQDLFDFREGIETTAFMLAWRRGITPDQLKALQDITNNMKSTNEAGQAKEHFFYDQQFHNELVALSNNKRLVKAHDEILLQLTRMRFLSFLENSLQSKACVKHQAILDAIRDQDYEKGRQAVIDHVRSSKEDYINLFGNGLSSNSLCLLRYFTRTPKEEPEEGTSNGTEGGTGP</sequence>
<accession>A0A0J9CDJ5</accession>
<dbReference type="InterPro" id="IPR000524">
    <property type="entry name" value="Tscrpt_reg_HTH_GntR"/>
</dbReference>
<dbReference type="PROSITE" id="PS50949">
    <property type="entry name" value="HTH_GNTR"/>
    <property type="match status" value="1"/>
</dbReference>
<dbReference type="InterPro" id="IPR036388">
    <property type="entry name" value="WH-like_DNA-bd_sf"/>
</dbReference>
<proteinExistence type="predicted"/>
<evidence type="ECO:0000256" key="3">
    <source>
        <dbReference type="ARBA" id="ARBA00023163"/>
    </source>
</evidence>
<dbReference type="Pfam" id="PF00392">
    <property type="entry name" value="GntR"/>
    <property type="match status" value="1"/>
</dbReference>
<reference evidence="5 6" key="1">
    <citation type="submission" date="2011-04" db="EMBL/GenBank/DDBJ databases">
        <title>The Genome Sequence of Clostridium citroniae WAL-19142.</title>
        <authorList>
            <consortium name="The Broad Institute Genome Sequencing Platform"/>
            <person name="Earl A."/>
            <person name="Ward D."/>
            <person name="Feldgarden M."/>
            <person name="Gevers D."/>
            <person name="Warren Y.A."/>
            <person name="Tyrrell K.L."/>
            <person name="Citron D.M."/>
            <person name="Goldstein E.J."/>
            <person name="Daigneault M."/>
            <person name="Allen-Vercoe E."/>
            <person name="Young S.K."/>
            <person name="Zeng Q."/>
            <person name="Gargeya S."/>
            <person name="Fitzgerald M."/>
            <person name="Haas B."/>
            <person name="Abouelleil A."/>
            <person name="Alvarado L."/>
            <person name="Arachchi H.M."/>
            <person name="Berlin A."/>
            <person name="Brown A."/>
            <person name="Chapman S.B."/>
            <person name="Chen Z."/>
            <person name="Dunbar C."/>
            <person name="Freedman E."/>
            <person name="Gearin G."/>
            <person name="Gellesch M."/>
            <person name="Goldberg J."/>
            <person name="Griggs A."/>
            <person name="Gujja S."/>
            <person name="Heilman E.R."/>
            <person name="Heiman D."/>
            <person name="Howarth C."/>
            <person name="Larson L."/>
            <person name="Lui A."/>
            <person name="MacDonald P.J."/>
            <person name="Mehta T."/>
            <person name="Montmayeur A."/>
            <person name="Murphy C."/>
            <person name="Neiman D."/>
            <person name="Pearson M."/>
            <person name="Priest M."/>
            <person name="Roberts A."/>
            <person name="Saif S."/>
            <person name="Shea T."/>
            <person name="Shenoy N."/>
            <person name="Sisk P."/>
            <person name="Stolte C."/>
            <person name="Sykes S."/>
            <person name="White J."/>
            <person name="Yandava C."/>
            <person name="Wortman J."/>
            <person name="Nusbaum C."/>
            <person name="Birren B."/>
        </authorList>
    </citation>
    <scope>NUCLEOTIDE SEQUENCE [LARGE SCALE GENOMIC DNA]</scope>
    <source>
        <strain evidence="5 6">WAL-19142</strain>
    </source>
</reference>
<evidence type="ECO:0000313" key="6">
    <source>
        <dbReference type="Proteomes" id="UP000037392"/>
    </source>
</evidence>
<evidence type="ECO:0000256" key="1">
    <source>
        <dbReference type="ARBA" id="ARBA00023015"/>
    </source>
</evidence>
<dbReference type="SMART" id="SM00895">
    <property type="entry name" value="FCD"/>
    <property type="match status" value="1"/>
</dbReference>
<keyword evidence="1" id="KW-0805">Transcription regulation</keyword>
<dbReference type="Pfam" id="PF07729">
    <property type="entry name" value="FCD"/>
    <property type="match status" value="1"/>
</dbReference>
<dbReference type="OrthoDB" id="114741at2"/>
<name>A0A0J9CDJ5_9FIRM</name>
<dbReference type="GO" id="GO:0003700">
    <property type="term" value="F:DNA-binding transcription factor activity"/>
    <property type="evidence" value="ECO:0007669"/>
    <property type="project" value="InterPro"/>
</dbReference>
<dbReference type="RefSeq" id="WP_007867362.1">
    <property type="nucleotide sequence ID" value="NZ_KQ235876.1"/>
</dbReference>
<dbReference type="InterPro" id="IPR008920">
    <property type="entry name" value="TF_FadR/GntR_C"/>
</dbReference>
<comment type="caution">
    <text evidence="5">The sequence shown here is derived from an EMBL/GenBank/DDBJ whole genome shotgun (WGS) entry which is preliminary data.</text>
</comment>
<dbReference type="Gene3D" id="1.20.120.530">
    <property type="entry name" value="GntR ligand-binding domain-like"/>
    <property type="match status" value="1"/>
</dbReference>
<keyword evidence="3" id="KW-0804">Transcription</keyword>
<dbReference type="SMART" id="SM00345">
    <property type="entry name" value="HTH_GNTR"/>
    <property type="match status" value="1"/>
</dbReference>